<dbReference type="Proteomes" id="UP001501231">
    <property type="component" value="Unassembled WGS sequence"/>
</dbReference>
<evidence type="ECO:0000256" key="8">
    <source>
        <dbReference type="SAM" id="Phobius"/>
    </source>
</evidence>
<dbReference type="InterPro" id="IPR008271">
    <property type="entry name" value="Ser/Thr_kinase_AS"/>
</dbReference>
<dbReference type="PANTHER" id="PTHR43289:SF6">
    <property type="entry name" value="SERINE_THREONINE-PROTEIN KINASE NEKL-3"/>
    <property type="match status" value="1"/>
</dbReference>
<dbReference type="Gene3D" id="1.10.510.10">
    <property type="entry name" value="Transferase(Phosphotransferase) domain 1"/>
    <property type="match status" value="1"/>
</dbReference>
<dbReference type="SMART" id="SM00220">
    <property type="entry name" value="S_TKc"/>
    <property type="match status" value="1"/>
</dbReference>
<dbReference type="InterPro" id="IPR011009">
    <property type="entry name" value="Kinase-like_dom_sf"/>
</dbReference>
<feature type="compositionally biased region" description="Basic and acidic residues" evidence="7">
    <location>
        <begin position="545"/>
        <end position="565"/>
    </location>
</feature>
<dbReference type="Gene3D" id="3.30.200.20">
    <property type="entry name" value="Phosphorylase Kinase, domain 1"/>
    <property type="match status" value="1"/>
</dbReference>
<feature type="region of interest" description="Disordered" evidence="7">
    <location>
        <begin position="514"/>
        <end position="625"/>
    </location>
</feature>
<feature type="compositionally biased region" description="Basic residues" evidence="7">
    <location>
        <begin position="569"/>
        <end position="584"/>
    </location>
</feature>
<keyword evidence="3" id="KW-0808">Transferase</keyword>
<comment type="caution">
    <text evidence="10">The sequence shown here is derived from an EMBL/GenBank/DDBJ whole genome shotgun (WGS) entry which is preliminary data.</text>
</comment>
<keyword evidence="8" id="KW-1133">Transmembrane helix</keyword>
<dbReference type="EMBL" id="BAAARW010000042">
    <property type="protein sequence ID" value="GAA2455400.1"/>
    <property type="molecule type" value="Genomic_DNA"/>
</dbReference>
<keyword evidence="8" id="KW-0812">Transmembrane</keyword>
<keyword evidence="8" id="KW-0472">Membrane</keyword>
<keyword evidence="4" id="KW-0547">Nucleotide-binding</keyword>
<evidence type="ECO:0000259" key="9">
    <source>
        <dbReference type="PROSITE" id="PS50011"/>
    </source>
</evidence>
<evidence type="ECO:0000256" key="2">
    <source>
        <dbReference type="ARBA" id="ARBA00022527"/>
    </source>
</evidence>
<feature type="compositionally biased region" description="Polar residues" evidence="7">
    <location>
        <begin position="285"/>
        <end position="302"/>
    </location>
</feature>
<dbReference type="EC" id="2.7.11.1" evidence="1"/>
<evidence type="ECO:0000256" key="3">
    <source>
        <dbReference type="ARBA" id="ARBA00022679"/>
    </source>
</evidence>
<dbReference type="SUPFAM" id="SSF56112">
    <property type="entry name" value="Protein kinase-like (PK-like)"/>
    <property type="match status" value="1"/>
</dbReference>
<dbReference type="InterPro" id="IPR000719">
    <property type="entry name" value="Prot_kinase_dom"/>
</dbReference>
<dbReference type="PROSITE" id="PS00108">
    <property type="entry name" value="PROTEIN_KINASE_ST"/>
    <property type="match status" value="1"/>
</dbReference>
<evidence type="ECO:0000313" key="11">
    <source>
        <dbReference type="Proteomes" id="UP001501231"/>
    </source>
</evidence>
<feature type="domain" description="Protein kinase" evidence="9">
    <location>
        <begin position="11"/>
        <end position="272"/>
    </location>
</feature>
<protein>
    <recommendedName>
        <fullName evidence="1">non-specific serine/threonine protein kinase</fullName>
        <ecNumber evidence="1">2.7.11.1</ecNumber>
    </recommendedName>
</protein>
<evidence type="ECO:0000256" key="6">
    <source>
        <dbReference type="ARBA" id="ARBA00022840"/>
    </source>
</evidence>
<evidence type="ECO:0000256" key="1">
    <source>
        <dbReference type="ARBA" id="ARBA00012513"/>
    </source>
</evidence>
<keyword evidence="11" id="KW-1185">Reference proteome</keyword>
<dbReference type="Pfam" id="PF00069">
    <property type="entry name" value="Pkinase"/>
    <property type="match status" value="1"/>
</dbReference>
<evidence type="ECO:0000256" key="7">
    <source>
        <dbReference type="SAM" id="MobiDB-lite"/>
    </source>
</evidence>
<name>A0ABN3KFI0_9ACTN</name>
<accession>A0ABN3KFI0</accession>
<evidence type="ECO:0000256" key="4">
    <source>
        <dbReference type="ARBA" id="ARBA00022741"/>
    </source>
</evidence>
<feature type="compositionally biased region" description="Basic and acidic residues" evidence="7">
    <location>
        <begin position="387"/>
        <end position="399"/>
    </location>
</feature>
<proteinExistence type="predicted"/>
<organism evidence="10 11">
    <name type="scientific">Actinomadura vinacea</name>
    <dbReference type="NCBI Taxonomy" id="115336"/>
    <lineage>
        <taxon>Bacteria</taxon>
        <taxon>Bacillati</taxon>
        <taxon>Actinomycetota</taxon>
        <taxon>Actinomycetes</taxon>
        <taxon>Streptosporangiales</taxon>
        <taxon>Thermomonosporaceae</taxon>
        <taxon>Actinomadura</taxon>
    </lineage>
</organism>
<gene>
    <name evidence="10" type="ORF">GCM10010191_88230</name>
</gene>
<evidence type="ECO:0000256" key="5">
    <source>
        <dbReference type="ARBA" id="ARBA00022777"/>
    </source>
</evidence>
<dbReference type="PANTHER" id="PTHR43289">
    <property type="entry name" value="MITOGEN-ACTIVATED PROTEIN KINASE KINASE KINASE 20-RELATED"/>
    <property type="match status" value="1"/>
</dbReference>
<dbReference type="PROSITE" id="PS50011">
    <property type="entry name" value="PROTEIN_KINASE_DOM"/>
    <property type="match status" value="1"/>
</dbReference>
<keyword evidence="5" id="KW-0418">Kinase</keyword>
<keyword evidence="2" id="KW-0723">Serine/threonine-protein kinase</keyword>
<keyword evidence="6" id="KW-0067">ATP-binding</keyword>
<evidence type="ECO:0000313" key="10">
    <source>
        <dbReference type="EMBL" id="GAA2455400.1"/>
    </source>
</evidence>
<reference evidence="10 11" key="1">
    <citation type="journal article" date="2019" name="Int. J. Syst. Evol. Microbiol.">
        <title>The Global Catalogue of Microorganisms (GCM) 10K type strain sequencing project: providing services to taxonomists for standard genome sequencing and annotation.</title>
        <authorList>
            <consortium name="The Broad Institute Genomics Platform"/>
            <consortium name="The Broad Institute Genome Sequencing Center for Infectious Disease"/>
            <person name="Wu L."/>
            <person name="Ma J."/>
        </authorList>
    </citation>
    <scope>NUCLEOTIDE SEQUENCE [LARGE SCALE GENOMIC DNA]</scope>
    <source>
        <strain evidence="10 11">JCM 3325</strain>
    </source>
</reference>
<dbReference type="RefSeq" id="WP_344597652.1">
    <property type="nucleotide sequence ID" value="NZ_BAAARW010000042.1"/>
</dbReference>
<feature type="transmembrane region" description="Helical" evidence="8">
    <location>
        <begin position="487"/>
        <end position="509"/>
    </location>
</feature>
<sequence>MSHGLVLNDRYRLEERLATGGMGEVWRAADQALAREVAVKLLRPELMSDASARERFRSEARFAGALRHGGIAQVYDAGTAPDETTGEDRAYLVMELVRGEPLAEIIARAGTLPADAVLDLVAQSGRALAAAHAAGIVHRDIKPANLMVTRDGTIKITDFGIARRLAAESQTRTGMVMGTAYYISPEQASGQEVTPSADLYSLGVVAFECLAGRVPFEGWTPVDVALQQVRDAPPPLPAGVPAPVRDLVGEMLAKDPSGRPADADEVADRALIIRDSSALPGTGLSRWSNPPTATPHSPTPNTRPDGRPVSGSPSDAGDQPATGGFPAEAGRPSTGDRPTGEDRPATADQPGTGGKPAAGERSATRGFSAGGGWPSATDRSATGGRSAGEDRPAADDRPAVGRWSAADGRLGAGASIGGRVAAGDQAGRPIRKALLDGPARVWNTDGAGPGGPPGGGRDRPRAWAEFDGEPSPDSLTPGKTAARRRAAVTYASVAAGTLLLGVFVVGTMWRGLGTAEPQRENQERLPAVQPGEGDPARPLPADPATRLHERRGQETRPSPTRDRRTSTPRYHRASPSHKPTRKPPRATPSAPDPTPRPTESTTTPSTPSPGPSPTESRGLGSEDKV</sequence>
<feature type="region of interest" description="Disordered" evidence="7">
    <location>
        <begin position="277"/>
        <end position="480"/>
    </location>
</feature>
<dbReference type="CDD" id="cd14014">
    <property type="entry name" value="STKc_PknB_like"/>
    <property type="match status" value="1"/>
</dbReference>